<dbReference type="GO" id="GO:0003688">
    <property type="term" value="F:DNA replication origin binding"/>
    <property type="evidence" value="ECO:0007669"/>
    <property type="project" value="UniProtKB-UniRule"/>
</dbReference>
<evidence type="ECO:0000256" key="5">
    <source>
        <dbReference type="ARBA" id="ARBA00022840"/>
    </source>
</evidence>
<dbReference type="Pfam" id="PF08299">
    <property type="entry name" value="Bac_DnaA_C"/>
    <property type="match status" value="1"/>
</dbReference>
<comment type="domain">
    <text evidence="8">Domain I is involved in oligomerization and binding regulators, domain II is flexibile and of varying length in different bacteria, domain III forms the AAA+ region, while domain IV binds dsDNA.</text>
</comment>
<feature type="binding site" evidence="8">
    <location>
        <position position="148"/>
    </location>
    <ligand>
        <name>ATP</name>
        <dbReference type="ChEBI" id="CHEBI:30616"/>
    </ligand>
</feature>
<dbReference type="Gene3D" id="3.30.300.180">
    <property type="match status" value="1"/>
</dbReference>
<keyword evidence="2 8" id="KW-0963">Cytoplasm</keyword>
<evidence type="ECO:0000256" key="3">
    <source>
        <dbReference type="ARBA" id="ARBA00022705"/>
    </source>
</evidence>
<evidence type="ECO:0000313" key="14">
    <source>
        <dbReference type="EMBL" id="HIX35365.1"/>
    </source>
</evidence>
<dbReference type="CDD" id="cd06571">
    <property type="entry name" value="Bac_DnaA_C"/>
    <property type="match status" value="1"/>
</dbReference>
<evidence type="ECO:0000259" key="13">
    <source>
        <dbReference type="SMART" id="SM00760"/>
    </source>
</evidence>
<feature type="domain" description="AAA+ ATPase" evidence="12">
    <location>
        <begin position="137"/>
        <end position="266"/>
    </location>
</feature>
<dbReference type="AlphaFoldDB" id="A0A9D1VHA5"/>
<dbReference type="Gene3D" id="3.40.50.300">
    <property type="entry name" value="P-loop containing nucleotide triphosphate hydrolases"/>
    <property type="match status" value="1"/>
</dbReference>
<dbReference type="InterPro" id="IPR013159">
    <property type="entry name" value="DnaA_C"/>
</dbReference>
<sequence>MTELDSLWETVQNEFKQTLTPVTYENLVAPAKAHSLLNGQITVVVPSDYHLELWKKRLTVQLEHILHEETGQDIKPRYVLTKDLLVNQPTTTPKPEPTFKETTPLNPEYTFETFVEGRSNQFAYASAYGASEQPGLLYNPLLIYGGVGLGKTHLMQAIANAMLQRNPNAKIKYVTSENFVNDYINSIKMGTTEQFRAEYRNLDALLVDDVQFLSSKNETQLEFFNTFNVLHDNNKQIVLTADQNPKEIPNLTERLVSRFVWGLTVEITAPDLETRIAILRRKADEEHIEDVPNEVFNFIASKINTNVRELEGALMRVRVFAQLHQQPMSLNMAKEALQGIGEDATTELNIDLIQKKVAAYFNINQSDITGKKRVKNIVVPRQIAMYLSRELTDNSLPRIGREFGGKDHTTVLHAIDKIEKQLDQDAQLKATVDKLQKDLRP</sequence>
<dbReference type="SUPFAM" id="SSF48295">
    <property type="entry name" value="TrpR-like"/>
    <property type="match status" value="1"/>
</dbReference>
<dbReference type="HAMAP" id="MF_00377">
    <property type="entry name" value="DnaA_bact"/>
    <property type="match status" value="1"/>
</dbReference>
<evidence type="ECO:0000256" key="2">
    <source>
        <dbReference type="ARBA" id="ARBA00022490"/>
    </source>
</evidence>
<dbReference type="Gene3D" id="1.10.1750.10">
    <property type="match status" value="1"/>
</dbReference>
<dbReference type="Gene3D" id="1.10.8.60">
    <property type="match status" value="1"/>
</dbReference>
<dbReference type="CDD" id="cd00009">
    <property type="entry name" value="AAA"/>
    <property type="match status" value="1"/>
</dbReference>
<protein>
    <recommendedName>
        <fullName evidence="8 9">Chromosomal replication initiator protein DnaA</fullName>
    </recommendedName>
</protein>
<dbReference type="SUPFAM" id="SSF52540">
    <property type="entry name" value="P-loop containing nucleoside triphosphate hydrolases"/>
    <property type="match status" value="1"/>
</dbReference>
<dbReference type="InterPro" id="IPR001957">
    <property type="entry name" value="Chromosome_initiator_DnaA"/>
</dbReference>
<dbReference type="InterPro" id="IPR013317">
    <property type="entry name" value="DnaA_dom"/>
</dbReference>
<dbReference type="FunFam" id="1.10.1750.10:FF:000002">
    <property type="entry name" value="Chromosomal replication initiator protein DnaA"/>
    <property type="match status" value="1"/>
</dbReference>
<accession>A0A9D1VHA5</accession>
<dbReference type="Proteomes" id="UP000824231">
    <property type="component" value="Unassembled WGS sequence"/>
</dbReference>
<gene>
    <name evidence="8 14" type="primary">dnaA</name>
    <name evidence="14" type="ORF">H9856_03015</name>
</gene>
<feature type="binding site" evidence="8">
    <location>
        <position position="151"/>
    </location>
    <ligand>
        <name>ATP</name>
        <dbReference type="ChEBI" id="CHEBI:30616"/>
    </ligand>
</feature>
<dbReference type="GO" id="GO:0005524">
    <property type="term" value="F:ATP binding"/>
    <property type="evidence" value="ECO:0007669"/>
    <property type="project" value="UniProtKB-UniRule"/>
</dbReference>
<feature type="binding site" evidence="8">
    <location>
        <position position="152"/>
    </location>
    <ligand>
        <name>ATP</name>
        <dbReference type="ChEBI" id="CHEBI:30616"/>
    </ligand>
</feature>
<dbReference type="FunFam" id="1.10.8.60:FF:000003">
    <property type="entry name" value="Chromosomal replication initiator protein DnaA"/>
    <property type="match status" value="1"/>
</dbReference>
<feature type="binding site" evidence="8">
    <location>
        <position position="150"/>
    </location>
    <ligand>
        <name>ATP</name>
        <dbReference type="ChEBI" id="CHEBI:30616"/>
    </ligand>
</feature>
<dbReference type="PANTHER" id="PTHR30050">
    <property type="entry name" value="CHROMOSOMAL REPLICATION INITIATOR PROTEIN DNAA"/>
    <property type="match status" value="1"/>
</dbReference>
<dbReference type="GO" id="GO:0006275">
    <property type="term" value="P:regulation of DNA replication"/>
    <property type="evidence" value="ECO:0007669"/>
    <property type="project" value="UniProtKB-UniRule"/>
</dbReference>
<comment type="similarity">
    <text evidence="1 8 11">Belongs to the DnaA family.</text>
</comment>
<dbReference type="InterPro" id="IPR020591">
    <property type="entry name" value="Chromosome_initiator_DnaA-like"/>
</dbReference>
<dbReference type="PANTHER" id="PTHR30050:SF2">
    <property type="entry name" value="CHROMOSOMAL REPLICATION INITIATOR PROTEIN DNAA"/>
    <property type="match status" value="1"/>
</dbReference>
<comment type="caution">
    <text evidence="8">Lacks conserved residue(s) required for the propagation of feature annotation.</text>
</comment>
<dbReference type="InterPro" id="IPR027417">
    <property type="entry name" value="P-loop_NTPase"/>
</dbReference>
<dbReference type="InterPro" id="IPR038454">
    <property type="entry name" value="DnaA_N_sf"/>
</dbReference>
<dbReference type="SMART" id="SM00760">
    <property type="entry name" value="Bac_DnaA_C"/>
    <property type="match status" value="1"/>
</dbReference>
<feature type="domain" description="Chromosomal replication initiator DnaA C-terminal" evidence="13">
    <location>
        <begin position="349"/>
        <end position="418"/>
    </location>
</feature>
<dbReference type="GO" id="GO:0008289">
    <property type="term" value="F:lipid binding"/>
    <property type="evidence" value="ECO:0007669"/>
    <property type="project" value="UniProtKB-KW"/>
</dbReference>
<comment type="subcellular location">
    <subcellularLocation>
        <location evidence="8">Cytoplasm</location>
    </subcellularLocation>
</comment>
<dbReference type="FunFam" id="3.40.50.300:FF:000668">
    <property type="entry name" value="Chromosomal replication initiator protein DnaA"/>
    <property type="match status" value="1"/>
</dbReference>
<dbReference type="EMBL" id="DXFH01000011">
    <property type="protein sequence ID" value="HIX35365.1"/>
    <property type="molecule type" value="Genomic_DNA"/>
</dbReference>
<feature type="region of interest" description="Domain IV, binds dsDNA" evidence="8">
    <location>
        <begin position="322"/>
        <end position="441"/>
    </location>
</feature>
<keyword evidence="3 8" id="KW-0235">DNA replication</keyword>
<keyword evidence="4 8" id="KW-0547">Nucleotide-binding</keyword>
<dbReference type="GO" id="GO:0006270">
    <property type="term" value="P:DNA replication initiation"/>
    <property type="evidence" value="ECO:0007669"/>
    <property type="project" value="UniProtKB-UniRule"/>
</dbReference>
<evidence type="ECO:0000256" key="8">
    <source>
        <dbReference type="HAMAP-Rule" id="MF_00377"/>
    </source>
</evidence>
<name>A0A9D1VHA5_9LACO</name>
<evidence type="ECO:0000256" key="6">
    <source>
        <dbReference type="ARBA" id="ARBA00023121"/>
    </source>
</evidence>
<evidence type="ECO:0000313" key="15">
    <source>
        <dbReference type="Proteomes" id="UP000824231"/>
    </source>
</evidence>
<dbReference type="InterPro" id="IPR010921">
    <property type="entry name" value="Trp_repressor/repl_initiator"/>
</dbReference>
<feature type="region of interest" description="Domain I, interacts with DnaA modulators" evidence="8">
    <location>
        <begin position="1"/>
        <end position="89"/>
    </location>
</feature>
<evidence type="ECO:0000256" key="4">
    <source>
        <dbReference type="ARBA" id="ARBA00022741"/>
    </source>
</evidence>
<evidence type="ECO:0000256" key="10">
    <source>
        <dbReference type="RuleBase" id="RU000577"/>
    </source>
</evidence>
<organism evidence="14 15">
    <name type="scientific">Candidatus Limosilactobacillus merdigallinarum</name>
    <dbReference type="NCBI Taxonomy" id="2838652"/>
    <lineage>
        <taxon>Bacteria</taxon>
        <taxon>Bacillati</taxon>
        <taxon>Bacillota</taxon>
        <taxon>Bacilli</taxon>
        <taxon>Lactobacillales</taxon>
        <taxon>Lactobacillaceae</taxon>
        <taxon>Limosilactobacillus</taxon>
    </lineage>
</organism>
<dbReference type="GO" id="GO:0005886">
    <property type="term" value="C:plasma membrane"/>
    <property type="evidence" value="ECO:0007669"/>
    <property type="project" value="TreeGrafter"/>
</dbReference>
<dbReference type="NCBIfam" id="TIGR00362">
    <property type="entry name" value="DnaA"/>
    <property type="match status" value="1"/>
</dbReference>
<dbReference type="SMART" id="SM00382">
    <property type="entry name" value="AAA"/>
    <property type="match status" value="1"/>
</dbReference>
<evidence type="ECO:0000256" key="1">
    <source>
        <dbReference type="ARBA" id="ARBA00006583"/>
    </source>
</evidence>
<keyword evidence="7 8" id="KW-0238">DNA-binding</keyword>
<comment type="caution">
    <text evidence="14">The sequence shown here is derived from an EMBL/GenBank/DDBJ whole genome shotgun (WGS) entry which is preliminary data.</text>
</comment>
<keyword evidence="5 8" id="KW-0067">ATP-binding</keyword>
<dbReference type="InterPro" id="IPR003593">
    <property type="entry name" value="AAA+_ATPase"/>
</dbReference>
<evidence type="ECO:0000256" key="7">
    <source>
        <dbReference type="ARBA" id="ARBA00023125"/>
    </source>
</evidence>
<proteinExistence type="inferred from homology"/>
<dbReference type="PRINTS" id="PR00051">
    <property type="entry name" value="DNAA"/>
</dbReference>
<comment type="function">
    <text evidence="8 10">Plays an essential role in the initiation and regulation of chromosomal replication. ATP-DnaA binds to the origin of replication (oriC) to initiate formation of the DNA replication initiation complex once per cell cycle. Binds the DnaA box (a 9 base pair repeat at the origin) and separates the double-stranded (ds)DNA. Forms a right-handed helical filament on oriC DNA; dsDNA binds to the exterior of the filament while single-stranded (ss)DNA is stabiized in the filament's interior. The ATP-DnaA-oriC complex binds and stabilizes one strand of the AT-rich DNA unwinding element (DUE), permitting loading of DNA polymerase. After initiation quickly degrades to an ADP-DnaA complex that is not apt for DNA replication. Binds acidic phospholipids.</text>
</comment>
<evidence type="ECO:0000259" key="12">
    <source>
        <dbReference type="SMART" id="SM00382"/>
    </source>
</evidence>
<dbReference type="Pfam" id="PF00308">
    <property type="entry name" value="Bac_DnaA"/>
    <property type="match status" value="1"/>
</dbReference>
<evidence type="ECO:0000256" key="11">
    <source>
        <dbReference type="RuleBase" id="RU004227"/>
    </source>
</evidence>
<comment type="subunit">
    <text evidence="8">Oligomerizes as a right-handed, spiral filament on DNA at oriC.</text>
</comment>
<dbReference type="InterPro" id="IPR018312">
    <property type="entry name" value="Chromosome_initiator_DnaA_CS"/>
</dbReference>
<dbReference type="PROSITE" id="PS01008">
    <property type="entry name" value="DNAA"/>
    <property type="match status" value="1"/>
</dbReference>
<reference evidence="14" key="2">
    <citation type="submission" date="2021-04" db="EMBL/GenBank/DDBJ databases">
        <authorList>
            <person name="Gilroy R."/>
        </authorList>
    </citation>
    <scope>NUCLEOTIDE SEQUENCE</scope>
    <source>
        <strain evidence="14">ChiSxjej3B15-572</strain>
    </source>
</reference>
<keyword evidence="6 8" id="KW-0446">Lipid-binding</keyword>
<evidence type="ECO:0000256" key="9">
    <source>
        <dbReference type="NCBIfam" id="TIGR00362"/>
    </source>
</evidence>
<dbReference type="GO" id="GO:0005737">
    <property type="term" value="C:cytoplasm"/>
    <property type="evidence" value="ECO:0007669"/>
    <property type="project" value="UniProtKB-SubCell"/>
</dbReference>
<reference evidence="14" key="1">
    <citation type="journal article" date="2021" name="PeerJ">
        <title>Extensive microbial diversity within the chicken gut microbiome revealed by metagenomics and culture.</title>
        <authorList>
            <person name="Gilroy R."/>
            <person name="Ravi A."/>
            <person name="Getino M."/>
            <person name="Pursley I."/>
            <person name="Horton D.L."/>
            <person name="Alikhan N.F."/>
            <person name="Baker D."/>
            <person name="Gharbi K."/>
            <person name="Hall N."/>
            <person name="Watson M."/>
            <person name="Adriaenssens E.M."/>
            <person name="Foster-Nyarko E."/>
            <person name="Jarju S."/>
            <person name="Secka A."/>
            <person name="Antonio M."/>
            <person name="Oren A."/>
            <person name="Chaudhuri R.R."/>
            <person name="La Ragione R."/>
            <person name="Hildebrand F."/>
            <person name="Pallen M.J."/>
        </authorList>
    </citation>
    <scope>NUCLEOTIDE SEQUENCE</scope>
    <source>
        <strain evidence="14">ChiSxjej3B15-572</strain>
    </source>
</reference>